<dbReference type="PANTHER" id="PTHR36933:SF1">
    <property type="entry name" value="SLL0788 PROTEIN"/>
    <property type="match status" value="1"/>
</dbReference>
<feature type="transmembrane region" description="Helical" evidence="1">
    <location>
        <begin position="7"/>
        <end position="28"/>
    </location>
</feature>
<protein>
    <submittedName>
        <fullName evidence="3">DUF305 domain-containing protein</fullName>
    </submittedName>
</protein>
<dbReference type="Proteomes" id="UP000476411">
    <property type="component" value="Chromosome"/>
</dbReference>
<sequence length="148" mass="17270">MNKNNYWKLLISCVISFFIMYGVMFLNVDSADHIYLSLSRFYMSLLMVCPMALIMLGIMRDMYMNRNKNGLIIVFSIVLFFVSLTLLRSQTPVTDVQYMKAMIPHHSSAIMTSKHAKLKDPQVRQLADSIIQSQEREIRLMKSMLKNF</sequence>
<evidence type="ECO:0000313" key="3">
    <source>
        <dbReference type="EMBL" id="QHS63908.1"/>
    </source>
</evidence>
<feature type="domain" description="DUF305" evidence="2">
    <location>
        <begin position="89"/>
        <end position="145"/>
    </location>
</feature>
<dbReference type="InterPro" id="IPR005183">
    <property type="entry name" value="DUF305_CopM-like"/>
</dbReference>
<proteinExistence type="predicted"/>
<dbReference type="PANTHER" id="PTHR36933">
    <property type="entry name" value="SLL0788 PROTEIN"/>
    <property type="match status" value="1"/>
</dbReference>
<keyword evidence="1" id="KW-0472">Membrane</keyword>
<dbReference type="AlphaFoldDB" id="A0A6B9ZNP1"/>
<reference evidence="3 4" key="1">
    <citation type="submission" date="2020-01" db="EMBL/GenBank/DDBJ databases">
        <title>Complete genome sequence of Chitinophaga sp. H33E-04 isolated from quinoa roots.</title>
        <authorList>
            <person name="Weon H.-Y."/>
            <person name="Lee S.A."/>
        </authorList>
    </citation>
    <scope>NUCLEOTIDE SEQUENCE [LARGE SCALE GENOMIC DNA]</scope>
    <source>
        <strain evidence="3 4">H33E-04</strain>
    </source>
</reference>
<dbReference type="InterPro" id="IPR012347">
    <property type="entry name" value="Ferritin-like"/>
</dbReference>
<feature type="transmembrane region" description="Helical" evidence="1">
    <location>
        <begin position="70"/>
        <end position="87"/>
    </location>
</feature>
<accession>A0A6B9ZNP1</accession>
<feature type="transmembrane region" description="Helical" evidence="1">
    <location>
        <begin position="40"/>
        <end position="58"/>
    </location>
</feature>
<keyword evidence="4" id="KW-1185">Reference proteome</keyword>
<organism evidence="3 4">
    <name type="scientific">Chitinophaga agri</name>
    <dbReference type="NCBI Taxonomy" id="2703787"/>
    <lineage>
        <taxon>Bacteria</taxon>
        <taxon>Pseudomonadati</taxon>
        <taxon>Bacteroidota</taxon>
        <taxon>Chitinophagia</taxon>
        <taxon>Chitinophagales</taxon>
        <taxon>Chitinophagaceae</taxon>
        <taxon>Chitinophaga</taxon>
    </lineage>
</organism>
<dbReference type="Pfam" id="PF03713">
    <property type="entry name" value="DUF305"/>
    <property type="match status" value="1"/>
</dbReference>
<dbReference type="KEGG" id="chih:GWR21_01785"/>
<keyword evidence="1" id="KW-0812">Transmembrane</keyword>
<dbReference type="Gene3D" id="1.20.1260.10">
    <property type="match status" value="1"/>
</dbReference>
<keyword evidence="1" id="KW-1133">Transmembrane helix</keyword>
<gene>
    <name evidence="3" type="ORF">GWR21_01785</name>
</gene>
<evidence type="ECO:0000256" key="1">
    <source>
        <dbReference type="SAM" id="Phobius"/>
    </source>
</evidence>
<dbReference type="EMBL" id="CP048113">
    <property type="protein sequence ID" value="QHS63908.1"/>
    <property type="molecule type" value="Genomic_DNA"/>
</dbReference>
<name>A0A6B9ZNP1_9BACT</name>
<evidence type="ECO:0000313" key="4">
    <source>
        <dbReference type="Proteomes" id="UP000476411"/>
    </source>
</evidence>
<evidence type="ECO:0000259" key="2">
    <source>
        <dbReference type="Pfam" id="PF03713"/>
    </source>
</evidence>